<dbReference type="PATRIC" id="fig|294671.3.peg.1873"/>
<feature type="compositionally biased region" description="Low complexity" evidence="1">
    <location>
        <begin position="167"/>
        <end position="178"/>
    </location>
</feature>
<keyword evidence="2" id="KW-1133">Transmembrane helix</keyword>
<reference evidence="3 5" key="1">
    <citation type="journal article" date="2016" name="Genome Announc.">
        <title>Draft Genome Sequence of the Rumen Methanogen Methanobrevibacter olleyae YLM1.</title>
        <authorList>
            <person name="Kelly W.J."/>
            <person name="Li D."/>
            <person name="Lambie S.C."/>
            <person name="Cox F."/>
            <person name="Attwood G.T."/>
            <person name="Altermann E."/>
            <person name="Leahy S.C."/>
        </authorList>
    </citation>
    <scope>NUCLEOTIDE SEQUENCE [LARGE SCALE GENOMIC DNA]</scope>
    <source>
        <strain evidence="3 5">YLM1</strain>
    </source>
</reference>
<evidence type="ECO:0008006" key="7">
    <source>
        <dbReference type="Google" id="ProtNLM"/>
    </source>
</evidence>
<evidence type="ECO:0000313" key="4">
    <source>
        <dbReference type="EMBL" id="SFL67767.1"/>
    </source>
</evidence>
<dbReference type="EMBL" id="CP014265">
    <property type="protein sequence ID" value="AMK16358.1"/>
    <property type="molecule type" value="Genomic_DNA"/>
</dbReference>
<reference evidence="4" key="3">
    <citation type="submission" date="2016-10" db="EMBL/GenBank/DDBJ databases">
        <authorList>
            <person name="de Groot N.N."/>
        </authorList>
    </citation>
    <scope>NUCLEOTIDE SEQUENCE [LARGE SCALE GENOMIC DNA]</scope>
    <source>
        <strain evidence="4">DSM 16632</strain>
    </source>
</reference>
<feature type="region of interest" description="Disordered" evidence="1">
    <location>
        <begin position="44"/>
        <end position="94"/>
    </location>
</feature>
<dbReference type="Proteomes" id="UP000066376">
    <property type="component" value="Chromosome"/>
</dbReference>
<dbReference type="EMBL" id="FOTL01000027">
    <property type="protein sequence ID" value="SFL67767.1"/>
    <property type="molecule type" value="Genomic_DNA"/>
</dbReference>
<protein>
    <recommendedName>
        <fullName evidence="7">PepSY domain-containing protein</fullName>
    </recommendedName>
</protein>
<feature type="compositionally biased region" description="Basic and acidic residues" evidence="1">
    <location>
        <begin position="155"/>
        <end position="166"/>
    </location>
</feature>
<keyword evidence="2" id="KW-0472">Membrane</keyword>
<evidence type="ECO:0000313" key="6">
    <source>
        <dbReference type="Proteomes" id="UP000183442"/>
    </source>
</evidence>
<evidence type="ECO:0000313" key="3">
    <source>
        <dbReference type="EMBL" id="AMK16358.1"/>
    </source>
</evidence>
<evidence type="ECO:0000256" key="1">
    <source>
        <dbReference type="SAM" id="MobiDB-lite"/>
    </source>
</evidence>
<sequence>MDNSSIIISVIIVLCIAAGVTAYGLINDSNNVFNDLSGFTPDEKGNTGIGNNSTGGNGTGITGNGTNSGSGSANSSGSSGSSSSSTTKHNISPEKAKKIAENAGWEGSWCYSVKYNSRGYYTCLLKDSKGNTGYALVGSGTGKILEGAWSNEVSPGKDDGGDDNKSKNSTKTNKTSNSTDEDSK</sequence>
<accession>A0A126R2S6</accession>
<evidence type="ECO:0000256" key="2">
    <source>
        <dbReference type="SAM" id="Phobius"/>
    </source>
</evidence>
<dbReference type="AlphaFoldDB" id="A0A126R2S6"/>
<feature type="region of interest" description="Disordered" evidence="1">
    <location>
        <begin position="148"/>
        <end position="184"/>
    </location>
</feature>
<keyword evidence="2" id="KW-0812">Transmembrane</keyword>
<dbReference type="GeneID" id="28490114"/>
<name>A0A126R2S6_METOL</name>
<keyword evidence="5" id="KW-1185">Reference proteome</keyword>
<proteinExistence type="predicted"/>
<feature type="compositionally biased region" description="Low complexity" evidence="1">
    <location>
        <begin position="69"/>
        <end position="87"/>
    </location>
</feature>
<feature type="transmembrane region" description="Helical" evidence="2">
    <location>
        <begin position="6"/>
        <end position="26"/>
    </location>
</feature>
<dbReference type="KEGG" id="mol:YLM1_1803"/>
<gene>
    <name evidence="4" type="ORF">SAMN02910297_01487</name>
    <name evidence="3" type="ORF">YLM1_1803</name>
</gene>
<reference evidence="5" key="2">
    <citation type="submission" date="2016-02" db="EMBL/GenBank/DDBJ databases">
        <title>The draft genome sequence of the rumen methanogen Methanobrevibacter olleyae YLM1.</title>
        <authorList>
            <consortium name="New Zealand Agricultural Greenhouse Gas Research Centre/Pastoral Greenhouse Gas Research Consortium"/>
            <person name="Kelly W.J."/>
            <person name="Li D."/>
            <person name="Lambie S.C."/>
            <person name="Attwood G.T."/>
            <person name="Altermann E."/>
            <person name="Leahy S.C."/>
        </authorList>
    </citation>
    <scope>NUCLEOTIDE SEQUENCE [LARGE SCALE GENOMIC DNA]</scope>
    <source>
        <strain evidence="5">YLM1</strain>
    </source>
</reference>
<dbReference type="RefSeq" id="WP_067148819.1">
    <property type="nucleotide sequence ID" value="NZ_CP014265.1"/>
</dbReference>
<dbReference type="OrthoDB" id="78496at2157"/>
<evidence type="ECO:0000313" key="5">
    <source>
        <dbReference type="Proteomes" id="UP000066376"/>
    </source>
</evidence>
<dbReference type="Proteomes" id="UP000183442">
    <property type="component" value="Unassembled WGS sequence"/>
</dbReference>
<reference evidence="6" key="4">
    <citation type="submission" date="2016-10" db="EMBL/GenBank/DDBJ databases">
        <authorList>
            <person name="Varghese N."/>
        </authorList>
    </citation>
    <scope>NUCLEOTIDE SEQUENCE [LARGE SCALE GENOMIC DNA]</scope>
    <source>
        <strain evidence="6">DSM 16632</strain>
    </source>
</reference>
<feature type="compositionally biased region" description="Gly residues" evidence="1">
    <location>
        <begin position="53"/>
        <end position="68"/>
    </location>
</feature>
<organism evidence="3 5">
    <name type="scientific">Methanobrevibacter olleyae</name>
    <dbReference type="NCBI Taxonomy" id="294671"/>
    <lineage>
        <taxon>Archaea</taxon>
        <taxon>Methanobacteriati</taxon>
        <taxon>Methanobacteriota</taxon>
        <taxon>Methanomada group</taxon>
        <taxon>Methanobacteria</taxon>
        <taxon>Methanobacteriales</taxon>
        <taxon>Methanobacteriaceae</taxon>
        <taxon>Methanobrevibacter</taxon>
    </lineage>
</organism>